<dbReference type="Pfam" id="PF09851">
    <property type="entry name" value="SHOCT"/>
    <property type="match status" value="1"/>
</dbReference>
<dbReference type="Proteomes" id="UP000296216">
    <property type="component" value="Plasmid pHSAL1"/>
</dbReference>
<dbReference type="GeneID" id="62888169"/>
<keyword evidence="3" id="KW-0614">Plasmid</keyword>
<feature type="transmembrane region" description="Helical" evidence="1">
    <location>
        <begin position="28"/>
        <end position="50"/>
    </location>
</feature>
<gene>
    <name evidence="3" type="ORF">HBSAL_12245</name>
</gene>
<sequence length="104" mass="11236">MIRHTGLAQMGPHHGAHGPMGGGMAGGLISTVLWLVVLAALVVAMGYLVVRVRRAMDDDGATGGDTAMAVLRERYAAGDIDDEEFTARRRTLERERDETPPKHQ</sequence>
<proteinExistence type="predicted"/>
<keyword evidence="1" id="KW-0472">Membrane</keyword>
<geneLocation type="plasmid" evidence="4">
    <name>phsal1</name>
</geneLocation>
<name>A0A4D6GW67_HALS9</name>
<evidence type="ECO:0000313" key="3">
    <source>
        <dbReference type="EMBL" id="QCC46029.1"/>
    </source>
</evidence>
<accession>A0A4D6GW67</accession>
<evidence type="ECO:0000259" key="2">
    <source>
        <dbReference type="Pfam" id="PF09851"/>
    </source>
</evidence>
<organism evidence="3 4">
    <name type="scientific">Halobacterium salinarum (strain ATCC 33171 / DSM 3754 / JCM 8978 / NBRC 102687 / NCIMB 764 / 91-R6)</name>
    <dbReference type="NCBI Taxonomy" id="2597657"/>
    <lineage>
        <taxon>Archaea</taxon>
        <taxon>Methanobacteriati</taxon>
        <taxon>Methanobacteriota</taxon>
        <taxon>Stenosarchaea group</taxon>
        <taxon>Halobacteria</taxon>
        <taxon>Halobacteriales</taxon>
        <taxon>Halobacteriaceae</taxon>
        <taxon>Halobacterium</taxon>
    </lineage>
</organism>
<dbReference type="RefSeq" id="WP_010904114.1">
    <property type="nucleotide sequence ID" value="NZ_VRYN01000008.1"/>
</dbReference>
<keyword evidence="1" id="KW-1133">Transmembrane helix</keyword>
<dbReference type="AlphaFoldDB" id="A0A4D6GW67"/>
<evidence type="ECO:0000256" key="1">
    <source>
        <dbReference type="SAM" id="Phobius"/>
    </source>
</evidence>
<dbReference type="InterPro" id="IPR018649">
    <property type="entry name" value="SHOCT"/>
</dbReference>
<evidence type="ECO:0000313" key="4">
    <source>
        <dbReference type="Proteomes" id="UP000296216"/>
    </source>
</evidence>
<protein>
    <submittedName>
        <fullName evidence="3">DUF2078 family protein</fullName>
    </submittedName>
</protein>
<dbReference type="EMBL" id="CP038632">
    <property type="protein sequence ID" value="QCC46029.1"/>
    <property type="molecule type" value="Genomic_DNA"/>
</dbReference>
<feature type="domain" description="SHOCT" evidence="2">
    <location>
        <begin position="67"/>
        <end position="92"/>
    </location>
</feature>
<keyword evidence="1" id="KW-0812">Transmembrane</keyword>
<reference evidence="3 4" key="1">
    <citation type="journal article" date="2019" name="Microbiol. Resour. Announc.">
        <title>The Genome Sequence of the Halobacterium salinarum Type Strain Is Closely Related to That of Laboratory Strains NRC-1 and R1.</title>
        <authorList>
            <person name="Pfeiffer F."/>
            <person name="Marchfelder A."/>
            <person name="Habermann B."/>
            <person name="Dyall-Smith M.L."/>
        </authorList>
    </citation>
    <scope>NUCLEOTIDE SEQUENCE [LARGE SCALE GENOMIC DNA]</scope>
    <source>
        <strain evidence="4">ATCC 33171 / DSM 3754 / JCM 8978 / NBRC 102687 / NCIMB 764 / 91-R6</strain>
        <plasmid evidence="4">phsal1</plasmid>
    </source>
</reference>